<dbReference type="Pfam" id="PF13598">
    <property type="entry name" value="DUF4139"/>
    <property type="match status" value="1"/>
</dbReference>
<dbReference type="PANTHER" id="PTHR38075">
    <property type="entry name" value="DUF4139 DOMAIN-CONTAINING PROTEIN"/>
    <property type="match status" value="1"/>
</dbReference>
<comment type="caution">
    <text evidence="2">The sequence shown here is derived from an EMBL/GenBank/DDBJ whole genome shotgun (WGS) entry which is preliminary data.</text>
</comment>
<sequence>MRVIYLLFFSLVWCVELTVYNQNLGLVKEERTLSLKEGVQEVKFTDVAAEIDATSVHFKSLTAPNEVVVLEQNFEYDLISRDKLLEKYIDKEIEIIRRFGVSGEKTETLKGKLLSTKDGITLKVGDNIYLNPSGEIILSKLPEGLITKPTLSWLVDCHRPQEHKIELSYLTSGINWKADYVVVSDKEDKRIDLSGWVTIDNKSGATYNDAKLKLIAGDIHRVSAPAARKEYEAFAEMKAPTLPQFEEKAFFEYHMYTLQRRTTIRDNETKQIEFASAQDVPVKKLFIYDGARMAFSGYSEYSRADQRYGTQSQKKVFVMLEFKNAKENNLGIPLPAGKMRVYKEDTDKSLEFIGEDWIDHTPKDEVVRIYLGDAFDIVGERVQTDFKTGEDWVLESYKITIRNHKEEPVVVRVVEHLYRWSNWKIIEKSHDYEKKDARTIEFNLPVPKNGEGVITYTVRYWW</sequence>
<protein>
    <submittedName>
        <fullName evidence="2">DUF4139 domain-containing protein</fullName>
    </submittedName>
</protein>
<proteinExistence type="predicted"/>
<dbReference type="InterPro" id="IPR037291">
    <property type="entry name" value="DUF4139"/>
</dbReference>
<organism evidence="2">
    <name type="scientific">candidate division WOR-3 bacterium</name>
    <dbReference type="NCBI Taxonomy" id="2052148"/>
    <lineage>
        <taxon>Bacteria</taxon>
        <taxon>Bacteria division WOR-3</taxon>
    </lineage>
</organism>
<evidence type="ECO:0000259" key="1">
    <source>
        <dbReference type="Pfam" id="PF13598"/>
    </source>
</evidence>
<accession>A0A7C3Z2C7</accession>
<evidence type="ECO:0000313" key="2">
    <source>
        <dbReference type="EMBL" id="HGE98899.1"/>
    </source>
</evidence>
<dbReference type="PANTHER" id="PTHR38075:SF1">
    <property type="entry name" value="DUF4139 DOMAIN-CONTAINING PROTEIN"/>
    <property type="match status" value="1"/>
</dbReference>
<dbReference type="AlphaFoldDB" id="A0A7C3Z2C7"/>
<dbReference type="EMBL" id="DTMQ01000014">
    <property type="protein sequence ID" value="HGE98899.1"/>
    <property type="molecule type" value="Genomic_DNA"/>
</dbReference>
<reference evidence="2" key="1">
    <citation type="journal article" date="2020" name="mSystems">
        <title>Genome- and Community-Level Interaction Insights into Carbon Utilization and Element Cycling Functions of Hydrothermarchaeota in Hydrothermal Sediment.</title>
        <authorList>
            <person name="Zhou Z."/>
            <person name="Liu Y."/>
            <person name="Xu W."/>
            <person name="Pan J."/>
            <person name="Luo Z.H."/>
            <person name="Li M."/>
        </authorList>
    </citation>
    <scope>NUCLEOTIDE SEQUENCE [LARGE SCALE GENOMIC DNA]</scope>
    <source>
        <strain evidence="2">SpSt-906</strain>
    </source>
</reference>
<gene>
    <name evidence="2" type="ORF">ENX07_02350</name>
</gene>
<feature type="domain" description="DUF4139" evidence="1">
    <location>
        <begin position="165"/>
        <end position="459"/>
    </location>
</feature>
<name>A0A7C3Z2C7_UNCW3</name>